<dbReference type="Pfam" id="PF00990">
    <property type="entry name" value="GGDEF"/>
    <property type="match status" value="1"/>
</dbReference>
<dbReference type="GO" id="GO:0035438">
    <property type="term" value="F:cyclic-di-GMP binding"/>
    <property type="evidence" value="ECO:0007669"/>
    <property type="project" value="InterPro"/>
</dbReference>
<comment type="caution">
    <text evidence="5">The sequence shown here is derived from an EMBL/GenBank/DDBJ whole genome shotgun (WGS) entry which is preliminary data.</text>
</comment>
<dbReference type="InterPro" id="IPR000160">
    <property type="entry name" value="GGDEF_dom"/>
</dbReference>
<dbReference type="SUPFAM" id="SSF55073">
    <property type="entry name" value="Nucleotide cyclase"/>
    <property type="match status" value="1"/>
</dbReference>
<evidence type="ECO:0000259" key="4">
    <source>
        <dbReference type="PROSITE" id="PS50887"/>
    </source>
</evidence>
<dbReference type="Gene3D" id="3.30.70.270">
    <property type="match status" value="1"/>
</dbReference>
<evidence type="ECO:0000313" key="5">
    <source>
        <dbReference type="EMBL" id="MBH0228760.1"/>
    </source>
</evidence>
<dbReference type="Pfam" id="PF00563">
    <property type="entry name" value="EAL"/>
    <property type="match status" value="1"/>
</dbReference>
<dbReference type="InterPro" id="IPR013655">
    <property type="entry name" value="PAS_fold_3"/>
</dbReference>
<dbReference type="SUPFAM" id="SSF141868">
    <property type="entry name" value="EAL domain-like"/>
    <property type="match status" value="1"/>
</dbReference>
<dbReference type="AlphaFoldDB" id="A0A931HSE8"/>
<sequence length="983" mass="114447">MVLRSSKSFFRFKENISVKKPSPLPIMQKDQITALFDSVSDSVYYMDKTSKELVFNQPLSIQLGYTSSKKRPLHKYFEKKSSPDFDKYLESAFEGNTQIRFMNGKHKDGSMVTLQTSFIPHFKNEMVMGVFIIFKNISQVEKVKTDLQVSNLALKLAETSANLGTFEYNYEDDSFIGSPITYEFLHIKDINEIKNISSHVQTIMDPEDFDTIVGKFTSGEKRNELITLRYKINSKDGDKIYKSVANIQYKEERPYLLTGIIQDITKEVQTQRELQEKEQYLKNIYNNLSMGLWCYDMESSELVFASKGLETIYEIPLQKFYDKPDISNDYIHPDDVDKVQNARDRLSRGERIELTYRINLEGNQEKWLHEETIPIKNEMGDIIQCLGALYDITPQKNLEHEIDYLSKHDDLTGLPNRREFERIFAYWAKKESFTLMSVDIDRFKYINETLGLEIGDEVLVEVGKKLSRLVKQDGLVFQFGSDEYIILLDTTPLKSNQLAKEIIKTLEIPFNIQGYDIYLTVSIGISFYPTDGKTSSEILQRANIALNMVKRNGKNNFKIYSSTKNISTFKKYKLEKDMRTALCEEQFELYYQPRIDSYNGNLEGAEALLRWNHPEWGLISPGLFIPMAVESGFIIELSEYVIEKACQQIDSWRNEGLPVRPVSVNISPRSLMKENFIEVLTQNMHDYNIKGEWLELEITEDTLLTKEPYLIEIFSKLKEMEISIAIDDFGTGYTSFTQLKEFDIDIIKIDKSFIKNCGGDSYKDNQIISSMIHLAHGLGIQVVAEGVEEAHQYAFLKQKECDQIQGYYFSKPLPAKEYEYYLHKGGLRPKSQIKLTFEKNRRQFYRMEFPYPLLGAFSIVEFYNERVVIGKSKVLIENISIGGLKFITKLQLPVNPEIRLRFNFKLFGKDYSLDGKIVWKDEVKPEIFQYGVQFYIDEPMRDELADTMNKLYVYKKNNKPIPESNFIDTEAVIYLNREHQKTK</sequence>
<dbReference type="InterPro" id="IPR000014">
    <property type="entry name" value="PAS"/>
</dbReference>
<dbReference type="InterPro" id="IPR009875">
    <property type="entry name" value="PilZ_domain"/>
</dbReference>
<feature type="domain" description="EAL" evidence="3">
    <location>
        <begin position="571"/>
        <end position="826"/>
    </location>
</feature>
<dbReference type="PROSITE" id="PS50887">
    <property type="entry name" value="GGDEF"/>
    <property type="match status" value="1"/>
</dbReference>
<dbReference type="PROSITE" id="PS50112">
    <property type="entry name" value="PAS"/>
    <property type="match status" value="1"/>
</dbReference>
<dbReference type="RefSeq" id="WP_197315408.1">
    <property type="nucleotide sequence ID" value="NZ_JADZSC010000001.1"/>
</dbReference>
<dbReference type="InterPro" id="IPR052155">
    <property type="entry name" value="Biofilm_reg_signaling"/>
</dbReference>
<feature type="domain" description="GGDEF" evidence="4">
    <location>
        <begin position="431"/>
        <end position="562"/>
    </location>
</feature>
<proteinExistence type="predicted"/>
<dbReference type="SMART" id="SM00052">
    <property type="entry name" value="EAL"/>
    <property type="match status" value="1"/>
</dbReference>
<dbReference type="SUPFAM" id="SSF55785">
    <property type="entry name" value="PYP-like sensor domain (PAS domain)"/>
    <property type="match status" value="2"/>
</dbReference>
<dbReference type="Pfam" id="PF07238">
    <property type="entry name" value="PilZ"/>
    <property type="match status" value="1"/>
</dbReference>
<dbReference type="PROSITE" id="PS50883">
    <property type="entry name" value="EAL"/>
    <property type="match status" value="1"/>
</dbReference>
<dbReference type="InterPro" id="IPR035919">
    <property type="entry name" value="EAL_sf"/>
</dbReference>
<dbReference type="PROSITE" id="PS50113">
    <property type="entry name" value="PAC"/>
    <property type="match status" value="2"/>
</dbReference>
<evidence type="ECO:0000313" key="6">
    <source>
        <dbReference type="Proteomes" id="UP000614490"/>
    </source>
</evidence>
<dbReference type="InterPro" id="IPR029787">
    <property type="entry name" value="Nucleotide_cyclase"/>
</dbReference>
<dbReference type="CDD" id="cd01948">
    <property type="entry name" value="EAL"/>
    <property type="match status" value="1"/>
</dbReference>
<dbReference type="CDD" id="cd00130">
    <property type="entry name" value="PAS"/>
    <property type="match status" value="1"/>
</dbReference>
<dbReference type="EMBL" id="JADZSC010000001">
    <property type="protein sequence ID" value="MBH0228760.1"/>
    <property type="molecule type" value="Genomic_DNA"/>
</dbReference>
<feature type="domain" description="PAS" evidence="1">
    <location>
        <begin position="277"/>
        <end position="350"/>
    </location>
</feature>
<dbReference type="CDD" id="cd01949">
    <property type="entry name" value="GGDEF"/>
    <property type="match status" value="1"/>
</dbReference>
<protein>
    <submittedName>
        <fullName evidence="5">EAL domain-containing protein</fullName>
    </submittedName>
</protein>
<organism evidence="5 6">
    <name type="scientific">Halobacillus yeomjeoni</name>
    <dbReference type="NCBI Taxonomy" id="311194"/>
    <lineage>
        <taxon>Bacteria</taxon>
        <taxon>Bacillati</taxon>
        <taxon>Bacillota</taxon>
        <taxon>Bacilli</taxon>
        <taxon>Bacillales</taxon>
        <taxon>Bacillaceae</taxon>
        <taxon>Halobacillus</taxon>
    </lineage>
</organism>
<keyword evidence="6" id="KW-1185">Reference proteome</keyword>
<dbReference type="Pfam" id="PF08447">
    <property type="entry name" value="PAS_3"/>
    <property type="match status" value="1"/>
</dbReference>
<dbReference type="SMART" id="SM00267">
    <property type="entry name" value="GGDEF"/>
    <property type="match status" value="1"/>
</dbReference>
<dbReference type="Proteomes" id="UP000614490">
    <property type="component" value="Unassembled WGS sequence"/>
</dbReference>
<dbReference type="InterPro" id="IPR001633">
    <property type="entry name" value="EAL_dom"/>
</dbReference>
<dbReference type="PANTHER" id="PTHR44757">
    <property type="entry name" value="DIGUANYLATE CYCLASE DGCP"/>
    <property type="match status" value="1"/>
</dbReference>
<name>A0A931HSE8_9BACI</name>
<dbReference type="PANTHER" id="PTHR44757:SF2">
    <property type="entry name" value="BIOFILM ARCHITECTURE MAINTENANCE PROTEIN MBAA"/>
    <property type="match status" value="1"/>
</dbReference>
<dbReference type="NCBIfam" id="TIGR00254">
    <property type="entry name" value="GGDEF"/>
    <property type="match status" value="1"/>
</dbReference>
<dbReference type="InterPro" id="IPR035965">
    <property type="entry name" value="PAS-like_dom_sf"/>
</dbReference>
<dbReference type="InterPro" id="IPR043128">
    <property type="entry name" value="Rev_trsase/Diguanyl_cyclase"/>
</dbReference>
<gene>
    <name evidence="5" type="ORF">H0267_00925</name>
</gene>
<reference evidence="5 6" key="1">
    <citation type="journal article" date="2005" name="Int. J. Syst. Evol. Microbiol.">
        <title>Halobacillus yeomjeoni sp. nov., isolated from a marine solar saltern in Korea.</title>
        <authorList>
            <person name="Yoon J.H."/>
            <person name="Kang S.J."/>
            <person name="Lee C.H."/>
            <person name="Oh H.W."/>
            <person name="Oh T.K."/>
        </authorList>
    </citation>
    <scope>NUCLEOTIDE SEQUENCE [LARGE SCALE GENOMIC DNA]</scope>
    <source>
        <strain evidence="5 6">KCTC 3957</strain>
    </source>
</reference>
<evidence type="ECO:0000259" key="2">
    <source>
        <dbReference type="PROSITE" id="PS50113"/>
    </source>
</evidence>
<feature type="domain" description="PAC" evidence="2">
    <location>
        <begin position="352"/>
        <end position="404"/>
    </location>
</feature>
<feature type="domain" description="PAC" evidence="2">
    <location>
        <begin position="226"/>
        <end position="276"/>
    </location>
</feature>
<evidence type="ECO:0000259" key="3">
    <source>
        <dbReference type="PROSITE" id="PS50883"/>
    </source>
</evidence>
<dbReference type="InterPro" id="IPR000700">
    <property type="entry name" value="PAS-assoc_C"/>
</dbReference>
<dbReference type="Gene3D" id="3.20.20.450">
    <property type="entry name" value="EAL domain"/>
    <property type="match status" value="1"/>
</dbReference>
<dbReference type="Gene3D" id="3.30.450.20">
    <property type="entry name" value="PAS domain"/>
    <property type="match status" value="3"/>
</dbReference>
<accession>A0A931HSE8</accession>
<evidence type="ECO:0000259" key="1">
    <source>
        <dbReference type="PROSITE" id="PS50112"/>
    </source>
</evidence>